<dbReference type="STRING" id="47427.A0A2H3CFI1"/>
<dbReference type="InParanoid" id="A0A2H3CFI1"/>
<evidence type="ECO:0000256" key="1">
    <source>
        <dbReference type="SAM" id="MobiDB-lite"/>
    </source>
</evidence>
<feature type="compositionally biased region" description="Polar residues" evidence="1">
    <location>
        <begin position="1"/>
        <end position="28"/>
    </location>
</feature>
<accession>A0A2H3CFI1</accession>
<name>A0A2H3CFI1_ARMGA</name>
<sequence length="166" mass="18118">MSTGSNASTQPTNNASASGNSTQQTAGTDNADHSHSQVGSPAPPDTPQAQITIQCEAIVETFRTGVNPSKPDVLAQIIQLLAEFFNARPGHDDDFNNALRVYVEMLDNYENEQRVLHQEGANQLQARVRNEAEERQPSRPQAADFHEEEDEGEEGEGGDTGSRREE</sequence>
<feature type="region of interest" description="Disordered" evidence="1">
    <location>
        <begin position="1"/>
        <end position="48"/>
    </location>
</feature>
<organism evidence="2 3">
    <name type="scientific">Armillaria gallica</name>
    <name type="common">Bulbous honey fungus</name>
    <name type="synonym">Armillaria bulbosa</name>
    <dbReference type="NCBI Taxonomy" id="47427"/>
    <lineage>
        <taxon>Eukaryota</taxon>
        <taxon>Fungi</taxon>
        <taxon>Dikarya</taxon>
        <taxon>Basidiomycota</taxon>
        <taxon>Agaricomycotina</taxon>
        <taxon>Agaricomycetes</taxon>
        <taxon>Agaricomycetidae</taxon>
        <taxon>Agaricales</taxon>
        <taxon>Marasmiineae</taxon>
        <taxon>Physalacriaceae</taxon>
        <taxon>Armillaria</taxon>
    </lineage>
</organism>
<dbReference type="EMBL" id="KZ293724">
    <property type="protein sequence ID" value="PBK81849.1"/>
    <property type="molecule type" value="Genomic_DNA"/>
</dbReference>
<feature type="non-terminal residue" evidence="2">
    <location>
        <position position="166"/>
    </location>
</feature>
<feature type="compositionally biased region" description="Acidic residues" evidence="1">
    <location>
        <begin position="146"/>
        <end position="157"/>
    </location>
</feature>
<keyword evidence="3" id="KW-1185">Reference proteome</keyword>
<proteinExistence type="predicted"/>
<dbReference type="AlphaFoldDB" id="A0A2H3CFI1"/>
<protein>
    <submittedName>
        <fullName evidence="2">Uncharacterized protein</fullName>
    </submittedName>
</protein>
<feature type="compositionally biased region" description="Basic and acidic residues" evidence="1">
    <location>
        <begin position="128"/>
        <end position="137"/>
    </location>
</feature>
<evidence type="ECO:0000313" key="3">
    <source>
        <dbReference type="Proteomes" id="UP000217790"/>
    </source>
</evidence>
<feature type="region of interest" description="Disordered" evidence="1">
    <location>
        <begin position="126"/>
        <end position="166"/>
    </location>
</feature>
<gene>
    <name evidence="2" type="ORF">ARMGADRAFT_1090912</name>
</gene>
<evidence type="ECO:0000313" key="2">
    <source>
        <dbReference type="EMBL" id="PBK81849.1"/>
    </source>
</evidence>
<reference evidence="3" key="1">
    <citation type="journal article" date="2017" name="Nat. Ecol. Evol.">
        <title>Genome expansion and lineage-specific genetic innovations in the forest pathogenic fungi Armillaria.</title>
        <authorList>
            <person name="Sipos G."/>
            <person name="Prasanna A.N."/>
            <person name="Walter M.C."/>
            <person name="O'Connor E."/>
            <person name="Balint B."/>
            <person name="Krizsan K."/>
            <person name="Kiss B."/>
            <person name="Hess J."/>
            <person name="Varga T."/>
            <person name="Slot J."/>
            <person name="Riley R."/>
            <person name="Boka B."/>
            <person name="Rigling D."/>
            <person name="Barry K."/>
            <person name="Lee J."/>
            <person name="Mihaltcheva S."/>
            <person name="LaButti K."/>
            <person name="Lipzen A."/>
            <person name="Waldron R."/>
            <person name="Moloney N.M."/>
            <person name="Sperisen C."/>
            <person name="Kredics L."/>
            <person name="Vagvoelgyi C."/>
            <person name="Patrignani A."/>
            <person name="Fitzpatrick D."/>
            <person name="Nagy I."/>
            <person name="Doyle S."/>
            <person name="Anderson J.B."/>
            <person name="Grigoriev I.V."/>
            <person name="Gueldener U."/>
            <person name="Muensterkoetter M."/>
            <person name="Nagy L.G."/>
        </authorList>
    </citation>
    <scope>NUCLEOTIDE SEQUENCE [LARGE SCALE GENOMIC DNA]</scope>
    <source>
        <strain evidence="3">Ar21-2</strain>
    </source>
</reference>
<dbReference type="Proteomes" id="UP000217790">
    <property type="component" value="Unassembled WGS sequence"/>
</dbReference>